<name>A0A0P1I3X2_9RHOB</name>
<dbReference type="InterPro" id="IPR003772">
    <property type="entry name" value="YceD"/>
</dbReference>
<organism evidence="2 3">
    <name type="scientific">Ruegeria denitrificans</name>
    <dbReference type="NCBI Taxonomy" id="1715692"/>
    <lineage>
        <taxon>Bacteria</taxon>
        <taxon>Pseudomonadati</taxon>
        <taxon>Pseudomonadota</taxon>
        <taxon>Alphaproteobacteria</taxon>
        <taxon>Rhodobacterales</taxon>
        <taxon>Roseobacteraceae</taxon>
        <taxon>Ruegeria</taxon>
    </lineage>
</organism>
<protein>
    <recommendedName>
        <fullName evidence="4">ACR</fullName>
    </recommendedName>
</protein>
<evidence type="ECO:0008006" key="4">
    <source>
        <dbReference type="Google" id="ProtNLM"/>
    </source>
</evidence>
<dbReference type="Pfam" id="PF02620">
    <property type="entry name" value="YceD"/>
    <property type="match status" value="1"/>
</dbReference>
<dbReference type="EMBL" id="CYUD01000002">
    <property type="protein sequence ID" value="CUJ88613.1"/>
    <property type="molecule type" value="Genomic_DNA"/>
</dbReference>
<dbReference type="AlphaFoldDB" id="A0A0P1I3X2"/>
<sequence length="178" mass="19387">MSNQTTLRVADLPQNAPTSFNLRPDTKALEAIRDELGLLGLRKLSFAGDVRAQGKRDWALNGKLGATVIQPCVVSLEPVTTRIDIPVSRIFVADWTDPEEAEFEIPEGDETEQLGAEIDPALVMIEALSLALPQYPRKDGAELGQADYTEPGKQAMTDEDVKPFAGLAGLRDALKKDE</sequence>
<gene>
    <name evidence="2" type="ORF">RUE5091_00734</name>
</gene>
<feature type="region of interest" description="Disordered" evidence="1">
    <location>
        <begin position="141"/>
        <end position="161"/>
    </location>
</feature>
<dbReference type="RefSeq" id="WP_058280515.1">
    <property type="nucleotide sequence ID" value="NZ_CYUD01000002.1"/>
</dbReference>
<evidence type="ECO:0000313" key="2">
    <source>
        <dbReference type="EMBL" id="CUJ88613.1"/>
    </source>
</evidence>
<dbReference type="OrthoDB" id="8443793at2"/>
<keyword evidence="3" id="KW-1185">Reference proteome</keyword>
<evidence type="ECO:0000313" key="3">
    <source>
        <dbReference type="Proteomes" id="UP000051260"/>
    </source>
</evidence>
<dbReference type="STRING" id="1715692.RUE5091_00734"/>
<proteinExistence type="predicted"/>
<reference evidence="3" key="1">
    <citation type="submission" date="2015-09" db="EMBL/GenBank/DDBJ databases">
        <authorList>
            <person name="Rodrigo-Torres L."/>
            <person name="Arahal D.R."/>
        </authorList>
    </citation>
    <scope>NUCLEOTIDE SEQUENCE [LARGE SCALE GENOMIC DNA]</scope>
    <source>
        <strain evidence="3">CECT 5091</strain>
    </source>
</reference>
<accession>A0A0P1I3X2</accession>
<dbReference type="Proteomes" id="UP000051260">
    <property type="component" value="Unassembled WGS sequence"/>
</dbReference>
<evidence type="ECO:0000256" key="1">
    <source>
        <dbReference type="SAM" id="MobiDB-lite"/>
    </source>
</evidence>